<evidence type="ECO:0000256" key="1">
    <source>
        <dbReference type="SAM" id="Phobius"/>
    </source>
</evidence>
<protein>
    <submittedName>
        <fullName evidence="2">Uncharacterized protein</fullName>
    </submittedName>
</protein>
<sequence>MALPYLVQAMKKLQAGVSMIPEKIFWAILGFLVCFFGGIFPATIAAAEDATKEDEKEEDKDSKAVIGAKVYEPVRKLEPAIESVIPEDYQKWVPVVTRWTCKALAISLAWWIQRIISAVHSAIRGGMIFGAYLVRRLYRGAVDFLREKGFLVVDHRETYIDEAIGWSIAVLGFLMQLAMGFQLPFLFNLVLWPIQLVEAFIVWTVSA</sequence>
<accession>A0ABP0MH39</accession>
<evidence type="ECO:0000313" key="2">
    <source>
        <dbReference type="EMBL" id="CAK9050483.1"/>
    </source>
</evidence>
<feature type="transmembrane region" description="Helical" evidence="1">
    <location>
        <begin position="24"/>
        <end position="47"/>
    </location>
</feature>
<organism evidence="2 3">
    <name type="scientific">Durusdinium trenchii</name>
    <dbReference type="NCBI Taxonomy" id="1381693"/>
    <lineage>
        <taxon>Eukaryota</taxon>
        <taxon>Sar</taxon>
        <taxon>Alveolata</taxon>
        <taxon>Dinophyceae</taxon>
        <taxon>Suessiales</taxon>
        <taxon>Symbiodiniaceae</taxon>
        <taxon>Durusdinium</taxon>
    </lineage>
</organism>
<proteinExistence type="predicted"/>
<comment type="caution">
    <text evidence="2">The sequence shown here is derived from an EMBL/GenBank/DDBJ whole genome shotgun (WGS) entry which is preliminary data.</text>
</comment>
<keyword evidence="3" id="KW-1185">Reference proteome</keyword>
<keyword evidence="1" id="KW-0472">Membrane</keyword>
<dbReference type="Proteomes" id="UP001642464">
    <property type="component" value="Unassembled WGS sequence"/>
</dbReference>
<reference evidence="2 3" key="1">
    <citation type="submission" date="2024-02" db="EMBL/GenBank/DDBJ databases">
        <authorList>
            <person name="Chen Y."/>
            <person name="Shah S."/>
            <person name="Dougan E. K."/>
            <person name="Thang M."/>
            <person name="Chan C."/>
        </authorList>
    </citation>
    <scope>NUCLEOTIDE SEQUENCE [LARGE SCALE GENOMIC DNA]</scope>
</reference>
<keyword evidence="1" id="KW-0812">Transmembrane</keyword>
<evidence type="ECO:0000313" key="3">
    <source>
        <dbReference type="Proteomes" id="UP001642464"/>
    </source>
</evidence>
<keyword evidence="1" id="KW-1133">Transmembrane helix</keyword>
<feature type="transmembrane region" description="Helical" evidence="1">
    <location>
        <begin position="163"/>
        <end position="179"/>
    </location>
</feature>
<name>A0ABP0MH39_9DINO</name>
<gene>
    <name evidence="2" type="ORF">SCF082_LOCUS27838</name>
</gene>
<dbReference type="EMBL" id="CAXAMM010021735">
    <property type="protein sequence ID" value="CAK9050483.1"/>
    <property type="molecule type" value="Genomic_DNA"/>
</dbReference>